<proteinExistence type="predicted"/>
<evidence type="ECO:0000313" key="3">
    <source>
        <dbReference type="Proteomes" id="UP000050909"/>
    </source>
</evidence>
<accession>A0A0R1GUD4</accession>
<dbReference type="InterPro" id="IPR025164">
    <property type="entry name" value="Toastrack_DUF4097"/>
</dbReference>
<feature type="domain" description="DUF4097" evidence="1">
    <location>
        <begin position="54"/>
        <end position="292"/>
    </location>
</feature>
<gene>
    <name evidence="2" type="ORF">FC62_GL001211</name>
</gene>
<keyword evidence="3" id="KW-1185">Reference proteome</keyword>
<evidence type="ECO:0000259" key="1">
    <source>
        <dbReference type="Pfam" id="PF13349"/>
    </source>
</evidence>
<dbReference type="PATRIC" id="fig|1423722.3.peg.1234"/>
<sequence length="293" mass="32113">MKILAKIGAAFLTIGLVMGVIGSLNSVLKPTEIVAGRPRIIRNHDKVYQLDEFRSINIDTKNLDVDIVDGSRYEVKVISNRTNSGVNVTEKNGELTVQQTSRHDFGNFGFALAAHRESKIVITVPTVDKELTEINYQSNNADLFLDGLKVRQIDFAAANSDLDLLDTEVSGSVKVQMNNGDLDVQNSRLNAATLALRNGSLKLVDGEVHNLGAELNNGDFEAHATKFTGKNKISNQNGDNELSGADKTLGYRLRNKYGDNMLFGAESGQIMSHKWTGENQIELVTYNGDNTVE</sequence>
<dbReference type="EMBL" id="AZCV01000004">
    <property type="protein sequence ID" value="KRK37598.1"/>
    <property type="molecule type" value="Genomic_DNA"/>
</dbReference>
<dbReference type="AlphaFoldDB" id="A0A0R1GUD4"/>
<evidence type="ECO:0000313" key="2">
    <source>
        <dbReference type="EMBL" id="KRK37598.1"/>
    </source>
</evidence>
<protein>
    <recommendedName>
        <fullName evidence="1">DUF4097 domain-containing protein</fullName>
    </recommendedName>
</protein>
<organism evidence="2 3">
    <name type="scientific">Amylolactobacillus amylotrophicus DSM 20534</name>
    <dbReference type="NCBI Taxonomy" id="1423722"/>
    <lineage>
        <taxon>Bacteria</taxon>
        <taxon>Bacillati</taxon>
        <taxon>Bacillota</taxon>
        <taxon>Bacilli</taxon>
        <taxon>Lactobacillales</taxon>
        <taxon>Lactobacillaceae</taxon>
        <taxon>Amylolactobacillus</taxon>
    </lineage>
</organism>
<reference evidence="2 3" key="1">
    <citation type="journal article" date="2015" name="Genome Announc.">
        <title>Expanding the biotechnology potential of lactobacilli through comparative genomics of 213 strains and associated genera.</title>
        <authorList>
            <person name="Sun Z."/>
            <person name="Harris H.M."/>
            <person name="McCann A."/>
            <person name="Guo C."/>
            <person name="Argimon S."/>
            <person name="Zhang W."/>
            <person name="Yang X."/>
            <person name="Jeffery I.B."/>
            <person name="Cooney J.C."/>
            <person name="Kagawa T.F."/>
            <person name="Liu W."/>
            <person name="Song Y."/>
            <person name="Salvetti E."/>
            <person name="Wrobel A."/>
            <person name="Rasinkangas P."/>
            <person name="Parkhill J."/>
            <person name="Rea M.C."/>
            <person name="O'Sullivan O."/>
            <person name="Ritari J."/>
            <person name="Douillard F.P."/>
            <person name="Paul Ross R."/>
            <person name="Yang R."/>
            <person name="Briner A.E."/>
            <person name="Felis G.E."/>
            <person name="de Vos W.M."/>
            <person name="Barrangou R."/>
            <person name="Klaenhammer T.R."/>
            <person name="Caufield P.W."/>
            <person name="Cui Y."/>
            <person name="Zhang H."/>
            <person name="O'Toole P.W."/>
        </authorList>
    </citation>
    <scope>NUCLEOTIDE SEQUENCE [LARGE SCALE GENOMIC DNA]</scope>
    <source>
        <strain evidence="2 3">DSM 20534</strain>
    </source>
</reference>
<name>A0A0R1GUD4_9LACO</name>
<dbReference type="Pfam" id="PF13349">
    <property type="entry name" value="DUF4097"/>
    <property type="match status" value="1"/>
</dbReference>
<comment type="caution">
    <text evidence="2">The sequence shown here is derived from an EMBL/GenBank/DDBJ whole genome shotgun (WGS) entry which is preliminary data.</text>
</comment>
<dbReference type="Proteomes" id="UP000050909">
    <property type="component" value="Unassembled WGS sequence"/>
</dbReference>
<dbReference type="RefSeq" id="WP_054746058.1">
    <property type="nucleotide sequence ID" value="NZ_AZCV01000004.1"/>
</dbReference>